<gene>
    <name evidence="2" type="ORF">WALSEDRAFT_54416</name>
</gene>
<feature type="compositionally biased region" description="Basic and acidic residues" evidence="1">
    <location>
        <begin position="47"/>
        <end position="60"/>
    </location>
</feature>
<dbReference type="InParanoid" id="I4YD52"/>
<proteinExistence type="predicted"/>
<sequence>MVKRVEKELLTLAESGKAPNLSNSRLGSGVEQSELLERLQRYGETLALKRDAEKREDDIARSQTSSQSNSPQTDNLRVSVNHSETSPRTFARRQSSLQHNKLKQSHNIAKKNQYNVRNDLFQNDFDSKVPSPLHLSHTTSNSSTRYSKIFKGIKSKLTH</sequence>
<evidence type="ECO:0000256" key="1">
    <source>
        <dbReference type="SAM" id="MobiDB-lite"/>
    </source>
</evidence>
<feature type="region of interest" description="Disordered" evidence="1">
    <location>
        <begin position="47"/>
        <end position="115"/>
    </location>
</feature>
<keyword evidence="3" id="KW-1185">Reference proteome</keyword>
<reference evidence="2 3" key="1">
    <citation type="journal article" date="2012" name="Fungal Genet. Biol.">
        <title>The genome of the xerotolerant mold Wallemia sebi reveals adaptations to osmotic stress and suggests cryptic sexual reproduction.</title>
        <authorList>
            <person name="Padamsee M."/>
            <person name="Kumar T.K.A."/>
            <person name="Riley R."/>
            <person name="Binder M."/>
            <person name="Boyd A."/>
            <person name="Calvo A.M."/>
            <person name="Furukawa K."/>
            <person name="Hesse C."/>
            <person name="Hohmann S."/>
            <person name="James T.Y."/>
            <person name="LaButti K."/>
            <person name="Lapidus A."/>
            <person name="Lindquist E."/>
            <person name="Lucas S."/>
            <person name="Miller K."/>
            <person name="Shantappa S."/>
            <person name="Grigoriev I.V."/>
            <person name="Hibbett D.S."/>
            <person name="McLaughlin D.J."/>
            <person name="Spatafora J.W."/>
            <person name="Aime M.C."/>
        </authorList>
    </citation>
    <scope>NUCLEOTIDE SEQUENCE [LARGE SCALE GENOMIC DNA]</scope>
    <source>
        <strain evidence="3">ATCC MYA-4683 / CBS 633.66</strain>
    </source>
</reference>
<protein>
    <submittedName>
        <fullName evidence="2">Uncharacterized protein</fullName>
    </submittedName>
</protein>
<feature type="compositionally biased region" description="Low complexity" evidence="1">
    <location>
        <begin position="62"/>
        <end position="73"/>
    </location>
</feature>
<dbReference type="RefSeq" id="XP_006958194.1">
    <property type="nucleotide sequence ID" value="XM_006958132.1"/>
</dbReference>
<dbReference type="EMBL" id="JH668230">
    <property type="protein sequence ID" value="EIM21894.1"/>
    <property type="molecule type" value="Genomic_DNA"/>
</dbReference>
<evidence type="ECO:0000313" key="3">
    <source>
        <dbReference type="Proteomes" id="UP000005242"/>
    </source>
</evidence>
<name>I4YD52_WALMC</name>
<dbReference type="Proteomes" id="UP000005242">
    <property type="component" value="Unassembled WGS sequence"/>
</dbReference>
<dbReference type="HOGENOM" id="CLU_1662173_0_0_1"/>
<dbReference type="KEGG" id="wse:WALSEDRAFT_54416"/>
<feature type="compositionally biased region" description="Polar residues" evidence="1">
    <location>
        <begin position="74"/>
        <end position="115"/>
    </location>
</feature>
<dbReference type="AlphaFoldDB" id="I4YD52"/>
<organism evidence="2 3">
    <name type="scientific">Wallemia mellicola (strain ATCC MYA-4683 / CBS 633.66)</name>
    <name type="common">Wallemia sebi (CBS 633.66)</name>
    <dbReference type="NCBI Taxonomy" id="671144"/>
    <lineage>
        <taxon>Eukaryota</taxon>
        <taxon>Fungi</taxon>
        <taxon>Dikarya</taxon>
        <taxon>Basidiomycota</taxon>
        <taxon>Wallemiomycotina</taxon>
        <taxon>Wallemiomycetes</taxon>
        <taxon>Wallemiales</taxon>
        <taxon>Wallemiaceae</taxon>
        <taxon>Wallemia</taxon>
    </lineage>
</organism>
<dbReference type="GeneID" id="18472670"/>
<evidence type="ECO:0000313" key="2">
    <source>
        <dbReference type="EMBL" id="EIM21894.1"/>
    </source>
</evidence>
<accession>I4YD52</accession>